<name>A0AAU7JC42_9HYPH</name>
<accession>A0AAU7JC42</accession>
<protein>
    <submittedName>
        <fullName evidence="2">Uncharacterized protein</fullName>
    </submittedName>
</protein>
<dbReference type="EMBL" id="CP157484">
    <property type="protein sequence ID" value="XBO37797.1"/>
    <property type="molecule type" value="Genomic_DNA"/>
</dbReference>
<feature type="region of interest" description="Disordered" evidence="1">
    <location>
        <begin position="149"/>
        <end position="170"/>
    </location>
</feature>
<sequence length="185" mass="18557">MTIPVPSHRAPTFAAISAGVLVALSCVGLAFSGPDISVGHKVAPSMGGRGEPDDAGLALGETTPASRDVRVVLASPFGPAPSGPAQPILRPALQAKPSPEPVSEPAAPAPVDLAPAAPETAAAPPASTLAPLAAPAAVAAVAAASGGVRKVAKSRVTERRARRTRVAQVRRPGFRPPPFLAFLFR</sequence>
<evidence type="ECO:0000256" key="1">
    <source>
        <dbReference type="SAM" id="MobiDB-lite"/>
    </source>
</evidence>
<gene>
    <name evidence="2" type="ORF">ABEG18_19030</name>
</gene>
<feature type="compositionally biased region" description="Low complexity" evidence="1">
    <location>
        <begin position="101"/>
        <end position="125"/>
    </location>
</feature>
<feature type="region of interest" description="Disordered" evidence="1">
    <location>
        <begin position="74"/>
        <end position="125"/>
    </location>
</feature>
<reference evidence="2" key="1">
    <citation type="submission" date="2024-05" db="EMBL/GenBank/DDBJ databases">
        <authorList>
            <person name="Kim S."/>
            <person name="Heo J."/>
            <person name="Choi H."/>
            <person name="Choi Y."/>
            <person name="Kwon S.-W."/>
            <person name="Kim Y."/>
        </authorList>
    </citation>
    <scope>NUCLEOTIDE SEQUENCE</scope>
    <source>
        <strain evidence="2">KACC 23698</strain>
    </source>
</reference>
<organism evidence="2">
    <name type="scientific">Alsobacter sp. KACC 23698</name>
    <dbReference type="NCBI Taxonomy" id="3149229"/>
    <lineage>
        <taxon>Bacteria</taxon>
        <taxon>Pseudomonadati</taxon>
        <taxon>Pseudomonadota</taxon>
        <taxon>Alphaproteobacteria</taxon>
        <taxon>Hyphomicrobiales</taxon>
        <taxon>Alsobacteraceae</taxon>
        <taxon>Alsobacter</taxon>
    </lineage>
</organism>
<proteinExistence type="predicted"/>
<evidence type="ECO:0000313" key="2">
    <source>
        <dbReference type="EMBL" id="XBO37797.1"/>
    </source>
</evidence>
<dbReference type="AlphaFoldDB" id="A0AAU7JC42"/>
<dbReference type="RefSeq" id="WP_406854624.1">
    <property type="nucleotide sequence ID" value="NZ_CP157484.1"/>
</dbReference>